<feature type="region of interest" description="Disordered" evidence="1">
    <location>
        <begin position="287"/>
        <end position="325"/>
    </location>
</feature>
<feature type="compositionally biased region" description="Polar residues" evidence="1">
    <location>
        <begin position="366"/>
        <end position="380"/>
    </location>
</feature>
<feature type="region of interest" description="Disordered" evidence="1">
    <location>
        <begin position="439"/>
        <end position="496"/>
    </location>
</feature>
<evidence type="ECO:0000313" key="3">
    <source>
        <dbReference type="Proteomes" id="UP000306102"/>
    </source>
</evidence>
<dbReference type="Proteomes" id="UP000306102">
    <property type="component" value="Unassembled WGS sequence"/>
</dbReference>
<organism evidence="2 3">
    <name type="scientific">Camellia sinensis var. sinensis</name>
    <name type="common">China tea</name>
    <dbReference type="NCBI Taxonomy" id="542762"/>
    <lineage>
        <taxon>Eukaryota</taxon>
        <taxon>Viridiplantae</taxon>
        <taxon>Streptophyta</taxon>
        <taxon>Embryophyta</taxon>
        <taxon>Tracheophyta</taxon>
        <taxon>Spermatophyta</taxon>
        <taxon>Magnoliopsida</taxon>
        <taxon>eudicotyledons</taxon>
        <taxon>Gunneridae</taxon>
        <taxon>Pentapetalae</taxon>
        <taxon>asterids</taxon>
        <taxon>Ericales</taxon>
        <taxon>Theaceae</taxon>
        <taxon>Camellia</taxon>
    </lineage>
</organism>
<name>A0A4S4CXH7_CAMSN</name>
<sequence>MFSIRSDRLSLSLRSAIMEHTVIESKPNHFLDDLRLNSSWPELRSFAETIDLNVANSVVHKHTPYVIILLKVADEWPKTHGGSLPSTREEKKEFKELVRARMRAMDEDNYKEAVKVSFKVFAPRGIRLTSSPVWAFDLITEFAVVMMAHAIETASRSSFLLVANGCCLLVCCSCWSAAVGLLLLPPSWLMLAGLLLQQCCCEAAATRCWSAINVCPARTAYAIGLKPADFMPTTQVIRAYDNTSREVMGTVKIQTEEPGDAAINWFDYEESAEATGWLDDQIDVMEESQPEQDPAGARVSAVAGRAGSQDTSPESADAKNSARDLGIMDTGIESAEATGWLEDQPDVVGESQPEQDPAGARVSAVARSQDTSPESAGAKNSTRDLGIMDTGIVERPAVLTQLEQERFEDAERIRKAKGPEGTESAVCTKIENAASMWTESTASASGSEPDSRLPAMKSIQAHQSLGQGHGDATLPFPQALGNFDQTNASSAEARGK</sequence>
<dbReference type="InterPro" id="IPR035985">
    <property type="entry name" value="Ubiquitin-activating_enz"/>
</dbReference>
<dbReference type="EMBL" id="SDRB02013623">
    <property type="protein sequence ID" value="THF94561.1"/>
    <property type="molecule type" value="Genomic_DNA"/>
</dbReference>
<comment type="caution">
    <text evidence="2">The sequence shown here is derived from an EMBL/GenBank/DDBJ whole genome shotgun (WGS) entry which is preliminary data.</text>
</comment>
<feature type="compositionally biased region" description="Polar residues" evidence="1">
    <location>
        <begin position="439"/>
        <end position="448"/>
    </location>
</feature>
<evidence type="ECO:0000256" key="1">
    <source>
        <dbReference type="SAM" id="MobiDB-lite"/>
    </source>
</evidence>
<reference evidence="2 3" key="1">
    <citation type="journal article" date="2018" name="Proc. Natl. Acad. Sci. U.S.A.">
        <title>Draft genome sequence of Camellia sinensis var. sinensis provides insights into the evolution of the tea genome and tea quality.</title>
        <authorList>
            <person name="Wei C."/>
            <person name="Yang H."/>
            <person name="Wang S."/>
            <person name="Zhao J."/>
            <person name="Liu C."/>
            <person name="Gao L."/>
            <person name="Xia E."/>
            <person name="Lu Y."/>
            <person name="Tai Y."/>
            <person name="She G."/>
            <person name="Sun J."/>
            <person name="Cao H."/>
            <person name="Tong W."/>
            <person name="Gao Q."/>
            <person name="Li Y."/>
            <person name="Deng W."/>
            <person name="Jiang X."/>
            <person name="Wang W."/>
            <person name="Chen Q."/>
            <person name="Zhang S."/>
            <person name="Li H."/>
            <person name="Wu J."/>
            <person name="Wang P."/>
            <person name="Li P."/>
            <person name="Shi C."/>
            <person name="Zheng F."/>
            <person name="Jian J."/>
            <person name="Huang B."/>
            <person name="Shan D."/>
            <person name="Shi M."/>
            <person name="Fang C."/>
            <person name="Yue Y."/>
            <person name="Li F."/>
            <person name="Li D."/>
            <person name="Wei S."/>
            <person name="Han B."/>
            <person name="Jiang C."/>
            <person name="Yin Y."/>
            <person name="Xia T."/>
            <person name="Zhang Z."/>
            <person name="Bennetzen J.L."/>
            <person name="Zhao S."/>
            <person name="Wan X."/>
        </authorList>
    </citation>
    <scope>NUCLEOTIDE SEQUENCE [LARGE SCALE GENOMIC DNA]</scope>
    <source>
        <strain evidence="3">cv. Shuchazao</strain>
        <tissue evidence="2">Leaf</tissue>
    </source>
</reference>
<feature type="region of interest" description="Disordered" evidence="1">
    <location>
        <begin position="346"/>
        <end position="382"/>
    </location>
</feature>
<proteinExistence type="predicted"/>
<gene>
    <name evidence="2" type="ORF">TEA_026455</name>
</gene>
<dbReference type="GO" id="GO:0008641">
    <property type="term" value="F:ubiquitin-like modifier activating enzyme activity"/>
    <property type="evidence" value="ECO:0007669"/>
    <property type="project" value="InterPro"/>
</dbReference>
<accession>A0A4S4CXH7</accession>
<protein>
    <submittedName>
        <fullName evidence="2">Uncharacterized protein</fullName>
    </submittedName>
</protein>
<dbReference type="AlphaFoldDB" id="A0A4S4CXH7"/>
<dbReference type="STRING" id="542762.A0A4S4CXH7"/>
<evidence type="ECO:0000313" key="2">
    <source>
        <dbReference type="EMBL" id="THF94561.1"/>
    </source>
</evidence>
<keyword evidence="3" id="KW-1185">Reference proteome</keyword>
<feature type="compositionally biased region" description="Low complexity" evidence="1">
    <location>
        <begin position="295"/>
        <end position="308"/>
    </location>
</feature>
<dbReference type="SUPFAM" id="SSF69572">
    <property type="entry name" value="Activating enzymes of the ubiquitin-like proteins"/>
    <property type="match status" value="1"/>
</dbReference>